<dbReference type="Gene3D" id="3.30.390.10">
    <property type="entry name" value="Enolase-like, N-terminal domain"/>
    <property type="match status" value="1"/>
</dbReference>
<organism evidence="1 2">
    <name type="scientific">Pseudonocardia adelaidensis</name>
    <dbReference type="NCBI Taxonomy" id="648754"/>
    <lineage>
        <taxon>Bacteria</taxon>
        <taxon>Bacillati</taxon>
        <taxon>Actinomycetota</taxon>
        <taxon>Actinomycetes</taxon>
        <taxon>Pseudonocardiales</taxon>
        <taxon>Pseudonocardiaceae</taxon>
        <taxon>Pseudonocardia</taxon>
    </lineage>
</organism>
<proteinExistence type="predicted"/>
<evidence type="ECO:0000313" key="1">
    <source>
        <dbReference type="EMBL" id="GAA5126804.1"/>
    </source>
</evidence>
<dbReference type="EMBL" id="BAABJO010000016">
    <property type="protein sequence ID" value="GAA5126804.1"/>
    <property type="molecule type" value="Genomic_DNA"/>
</dbReference>
<sequence length="193" mass="20187">MRYEVRSERGGAVRILGVRERRVPISRYATGDATGGDLDTTAVAVVTDVLRDGEPVVGFGFSSIGRFGQGGLIRERFAPRLVAAADAVASASGGGIDPFRAWDHMMRGEKPGGHGERCVAVGTLDMALWDAAAKIADRPLHAFLAAATGASGSAARVPVYAGGGYYFADGDIGRLTDEVRGFLDGATPMSRSR</sequence>
<dbReference type="SUPFAM" id="SSF54826">
    <property type="entry name" value="Enolase N-terminal domain-like"/>
    <property type="match status" value="1"/>
</dbReference>
<keyword evidence="2" id="KW-1185">Reference proteome</keyword>
<dbReference type="InterPro" id="IPR029017">
    <property type="entry name" value="Enolase-like_N"/>
</dbReference>
<name>A0ABP9NSQ7_9PSEU</name>
<protein>
    <recommendedName>
        <fullName evidence="3">Mandelate racemase/muconate lactonizing enzyme-like protein</fullName>
    </recommendedName>
</protein>
<accession>A0ABP9NSQ7</accession>
<evidence type="ECO:0000313" key="2">
    <source>
        <dbReference type="Proteomes" id="UP001500804"/>
    </source>
</evidence>
<gene>
    <name evidence="1" type="ORF">GCM10023320_43210</name>
</gene>
<dbReference type="Proteomes" id="UP001500804">
    <property type="component" value="Unassembled WGS sequence"/>
</dbReference>
<evidence type="ECO:0008006" key="3">
    <source>
        <dbReference type="Google" id="ProtNLM"/>
    </source>
</evidence>
<reference evidence="2" key="1">
    <citation type="journal article" date="2019" name="Int. J. Syst. Evol. Microbiol.">
        <title>The Global Catalogue of Microorganisms (GCM) 10K type strain sequencing project: providing services to taxonomists for standard genome sequencing and annotation.</title>
        <authorList>
            <consortium name="The Broad Institute Genomics Platform"/>
            <consortium name="The Broad Institute Genome Sequencing Center for Infectious Disease"/>
            <person name="Wu L."/>
            <person name="Ma J."/>
        </authorList>
    </citation>
    <scope>NUCLEOTIDE SEQUENCE [LARGE SCALE GENOMIC DNA]</scope>
    <source>
        <strain evidence="2">JCM 18302</strain>
    </source>
</reference>
<comment type="caution">
    <text evidence="1">The sequence shown here is derived from an EMBL/GenBank/DDBJ whole genome shotgun (WGS) entry which is preliminary data.</text>
</comment>